<dbReference type="SUPFAM" id="SSF47336">
    <property type="entry name" value="ACP-like"/>
    <property type="match status" value="1"/>
</dbReference>
<dbReference type="InterPro" id="IPR006162">
    <property type="entry name" value="Ppantetheine_attach_site"/>
</dbReference>
<gene>
    <name evidence="4" type="ORF">H6G40_07785</name>
</gene>
<name>A0ABR8GA04_MICVR</name>
<keyword evidence="5" id="KW-1185">Reference proteome</keyword>
<reference evidence="4 5" key="1">
    <citation type="journal article" date="2020" name="ISME J.">
        <title>Comparative genomics reveals insights into cyanobacterial evolution and habitat adaptation.</title>
        <authorList>
            <person name="Chen M.Y."/>
            <person name="Teng W.K."/>
            <person name="Zhao L."/>
            <person name="Hu C.X."/>
            <person name="Zhou Y.K."/>
            <person name="Han B.P."/>
            <person name="Song L.R."/>
            <person name="Shu W.S."/>
        </authorList>
    </citation>
    <scope>NUCLEOTIDE SEQUENCE [LARGE SCALE GENOMIC DNA]</scope>
    <source>
        <strain evidence="4 5">FACHB-1342</strain>
    </source>
</reference>
<feature type="domain" description="Carrier" evidence="3">
    <location>
        <begin position="27"/>
        <end position="102"/>
    </location>
</feature>
<evidence type="ECO:0000256" key="2">
    <source>
        <dbReference type="ARBA" id="ARBA00022553"/>
    </source>
</evidence>
<dbReference type="PROSITE" id="PS50075">
    <property type="entry name" value="CARRIER"/>
    <property type="match status" value="1"/>
</dbReference>
<feature type="non-terminal residue" evidence="4">
    <location>
        <position position="1"/>
    </location>
</feature>
<dbReference type="PROSITE" id="PS00012">
    <property type="entry name" value="PHOSPHOPANTETHEINE"/>
    <property type="match status" value="1"/>
</dbReference>
<evidence type="ECO:0000259" key="3">
    <source>
        <dbReference type="PROSITE" id="PS50075"/>
    </source>
</evidence>
<sequence length="123" mass="13423">TPNGKVDRKALPSPDATTRNLANSFVLPRNPIEAQLTQIWSEVLGLERIGVKDNFFELGGHSLLATQVLSRINSAFGLDLSVQIMFESPTIAGIAGYIQAVDWVAQDQADSSLNHENTEVVEF</sequence>
<evidence type="ECO:0000256" key="1">
    <source>
        <dbReference type="ARBA" id="ARBA00022450"/>
    </source>
</evidence>
<dbReference type="InterPro" id="IPR036736">
    <property type="entry name" value="ACP-like_sf"/>
</dbReference>
<keyword evidence="2" id="KW-0597">Phosphoprotein</keyword>
<proteinExistence type="predicted"/>
<dbReference type="Pfam" id="PF00550">
    <property type="entry name" value="PP-binding"/>
    <property type="match status" value="1"/>
</dbReference>
<evidence type="ECO:0000313" key="4">
    <source>
        <dbReference type="EMBL" id="MBD2600152.1"/>
    </source>
</evidence>
<dbReference type="InterPro" id="IPR009081">
    <property type="entry name" value="PP-bd_ACP"/>
</dbReference>
<comment type="caution">
    <text evidence="4">The sequence shown here is derived from an EMBL/GenBank/DDBJ whole genome shotgun (WGS) entry which is preliminary data.</text>
</comment>
<dbReference type="PANTHER" id="PTHR45527">
    <property type="entry name" value="NONRIBOSOMAL PEPTIDE SYNTHETASE"/>
    <property type="match status" value="1"/>
</dbReference>
<organism evidence="4 5">
    <name type="scientific">Microcystis viridis FACHB-1342</name>
    <dbReference type="NCBI Taxonomy" id="2692900"/>
    <lineage>
        <taxon>Bacteria</taxon>
        <taxon>Bacillati</taxon>
        <taxon>Cyanobacteriota</taxon>
        <taxon>Cyanophyceae</taxon>
        <taxon>Oscillatoriophycideae</taxon>
        <taxon>Chroococcales</taxon>
        <taxon>Microcystaceae</taxon>
        <taxon>Microcystis</taxon>
    </lineage>
</organism>
<dbReference type="Proteomes" id="UP000648873">
    <property type="component" value="Unassembled WGS sequence"/>
</dbReference>
<dbReference type="PANTHER" id="PTHR45527:SF1">
    <property type="entry name" value="FATTY ACID SYNTHASE"/>
    <property type="match status" value="1"/>
</dbReference>
<protein>
    <submittedName>
        <fullName evidence="4">Non-ribosomal peptide synthetase</fullName>
    </submittedName>
</protein>
<dbReference type="EMBL" id="JACJSV010000016">
    <property type="protein sequence ID" value="MBD2600152.1"/>
    <property type="molecule type" value="Genomic_DNA"/>
</dbReference>
<accession>A0ABR8GA04</accession>
<evidence type="ECO:0000313" key="5">
    <source>
        <dbReference type="Proteomes" id="UP000648873"/>
    </source>
</evidence>
<dbReference type="RefSeq" id="WP_242028726.1">
    <property type="nucleotide sequence ID" value="NZ_JACJSV010000016.1"/>
</dbReference>
<dbReference type="InterPro" id="IPR020806">
    <property type="entry name" value="PKS_PP-bd"/>
</dbReference>
<dbReference type="SMART" id="SM00823">
    <property type="entry name" value="PKS_PP"/>
    <property type="match status" value="1"/>
</dbReference>
<dbReference type="Gene3D" id="1.10.1200.10">
    <property type="entry name" value="ACP-like"/>
    <property type="match status" value="1"/>
</dbReference>
<keyword evidence="1" id="KW-0596">Phosphopantetheine</keyword>